<name>A0A3E4NFL5_9BACE</name>
<dbReference type="EMBL" id="QROO01000002">
    <property type="protein sequence ID" value="RHL41284.1"/>
    <property type="molecule type" value="Genomic_DNA"/>
</dbReference>
<sequence>MTNNGYINIMRYLDPKAGLTFKRVFGEHPDLVMGSIIITVWFIRTYRKGDRRYAERSGRRHKRSCSLFENGRYTYCHYNGKHRPVGN</sequence>
<dbReference type="AlphaFoldDB" id="A0A3E4NFL5"/>
<accession>A0A3E4NFL5</accession>
<evidence type="ECO:0000256" key="1">
    <source>
        <dbReference type="SAM" id="Phobius"/>
    </source>
</evidence>
<dbReference type="Proteomes" id="UP000261210">
    <property type="component" value="Unassembled WGS sequence"/>
</dbReference>
<evidence type="ECO:0000313" key="2">
    <source>
        <dbReference type="EMBL" id="RGK62434.1"/>
    </source>
</evidence>
<comment type="caution">
    <text evidence="2">The sequence shown here is derived from an EMBL/GenBank/DDBJ whole genome shotgun (WGS) entry which is preliminary data.</text>
</comment>
<evidence type="ECO:0000313" key="3">
    <source>
        <dbReference type="EMBL" id="RHL41284.1"/>
    </source>
</evidence>
<organism evidence="2 4">
    <name type="scientific">Bacteroides xylanisolvens</name>
    <dbReference type="NCBI Taxonomy" id="371601"/>
    <lineage>
        <taxon>Bacteria</taxon>
        <taxon>Pseudomonadati</taxon>
        <taxon>Bacteroidota</taxon>
        <taxon>Bacteroidia</taxon>
        <taxon>Bacteroidales</taxon>
        <taxon>Bacteroidaceae</taxon>
        <taxon>Bacteroides</taxon>
    </lineage>
</organism>
<proteinExistence type="predicted"/>
<dbReference type="Proteomes" id="UP000284495">
    <property type="component" value="Unassembled WGS sequence"/>
</dbReference>
<evidence type="ECO:0000313" key="4">
    <source>
        <dbReference type="Proteomes" id="UP000261210"/>
    </source>
</evidence>
<evidence type="ECO:0000313" key="5">
    <source>
        <dbReference type="Proteomes" id="UP000284495"/>
    </source>
</evidence>
<dbReference type="EMBL" id="QSQU01000014">
    <property type="protein sequence ID" value="RGK62434.1"/>
    <property type="molecule type" value="Genomic_DNA"/>
</dbReference>
<keyword evidence="1" id="KW-0812">Transmembrane</keyword>
<feature type="transmembrane region" description="Helical" evidence="1">
    <location>
        <begin position="31"/>
        <end position="47"/>
    </location>
</feature>
<keyword evidence="1" id="KW-0472">Membrane</keyword>
<reference evidence="4 5" key="1">
    <citation type="submission" date="2018-08" db="EMBL/GenBank/DDBJ databases">
        <title>A genome reference for cultivated species of the human gut microbiota.</title>
        <authorList>
            <person name="Zou Y."/>
            <person name="Xue W."/>
            <person name="Luo G."/>
        </authorList>
    </citation>
    <scope>NUCLEOTIDE SEQUENCE [LARGE SCALE GENOMIC DNA]</scope>
    <source>
        <strain evidence="3 5">AF38-2</strain>
        <strain evidence="2 4">TF10-34</strain>
    </source>
</reference>
<protein>
    <submittedName>
        <fullName evidence="2">Uncharacterized protein</fullName>
    </submittedName>
</protein>
<keyword evidence="1" id="KW-1133">Transmembrane helix</keyword>
<gene>
    <name evidence="3" type="ORF">DW027_01995</name>
    <name evidence="2" type="ORF">DXD03_11655</name>
</gene>